<dbReference type="Gene3D" id="1.10.1670.10">
    <property type="entry name" value="Helix-hairpin-Helix base-excision DNA repair enzymes (C-terminal)"/>
    <property type="match status" value="1"/>
</dbReference>
<comment type="function">
    <text evidence="2">Adenine glycosylase active on G-A mispairs. MutY also corrects error-prone DNA synthesis past GO lesions which are due to the oxidatively damaged form of guanine: 7,8-dihydro-8-oxoguanine (8-oxo-dGTP).</text>
</comment>
<keyword evidence="4" id="KW-0479">Metal-binding</keyword>
<comment type="cofactor">
    <cofactor evidence="1">
        <name>[4Fe-4S] cluster</name>
        <dbReference type="ChEBI" id="CHEBI:49883"/>
    </cofactor>
</comment>
<feature type="domain" description="HhH-GPD" evidence="11">
    <location>
        <begin position="57"/>
        <end position="228"/>
    </location>
</feature>
<dbReference type="AlphaFoldDB" id="A0AA49Q6U9"/>
<dbReference type="GO" id="GO:0046872">
    <property type="term" value="F:metal ion binding"/>
    <property type="evidence" value="ECO:0007669"/>
    <property type="project" value="UniProtKB-KW"/>
</dbReference>
<keyword evidence="6" id="KW-0378">Hydrolase</keyword>
<keyword evidence="7" id="KW-0408">Iron</keyword>
<dbReference type="Gene3D" id="1.10.340.30">
    <property type="entry name" value="Hypothetical protein, domain 2"/>
    <property type="match status" value="1"/>
</dbReference>
<dbReference type="SMART" id="SM00478">
    <property type="entry name" value="ENDO3c"/>
    <property type="match status" value="1"/>
</dbReference>
<sequence length="265" mass="29652">MGAALTPARRRSAGPRLDKAELRAFGTKLRAWYRRNARDLPWRKTRDPYAILVSELMLQQTQVSRVLEYWQRFLRRFPTLQQLAKADERHVLEQWQGLGYYARARNLHKLSRAVVREGAAAWGDADAATAVAADGRPSPLPAEAEKLRRLPGIGAYTAGAVSTFAFERRAALVDTNVARVLARVFAPKLNPKRPRDLTLLWQISEATLPRTGKATWTHNQALMELGALVCTARVKRCGACPVTSVCRSAETARADADSRGRARRR</sequence>
<dbReference type="GO" id="GO:0000701">
    <property type="term" value="F:purine-specific mismatch base pair DNA N-glycosylase activity"/>
    <property type="evidence" value="ECO:0007669"/>
    <property type="project" value="TreeGrafter"/>
</dbReference>
<dbReference type="InterPro" id="IPR044298">
    <property type="entry name" value="MIG/MutY"/>
</dbReference>
<keyword evidence="14" id="KW-1185">Reference proteome</keyword>
<dbReference type="SMART" id="SM00525">
    <property type="entry name" value="FES"/>
    <property type="match status" value="1"/>
</dbReference>
<reference evidence="13" key="1">
    <citation type="submission" date="2023-07" db="EMBL/GenBank/DDBJ databases">
        <authorList>
            <person name="Haufschild T."/>
            <person name="Kallscheuer N."/>
            <person name="Hammer J."/>
            <person name="Kohn T."/>
            <person name="Kabuu M."/>
            <person name="Jogler M."/>
            <person name="Wohfarth N."/>
            <person name="Heuer A."/>
            <person name="Rohde M."/>
            <person name="van Teeseling M.C.F."/>
            <person name="Jogler C."/>
        </authorList>
    </citation>
    <scope>NUCLEOTIDE SEQUENCE</scope>
    <source>
        <strain evidence="12">Strain 138</strain>
        <strain evidence="13">Strain 318</strain>
    </source>
</reference>
<dbReference type="EMBL" id="CP130613">
    <property type="protein sequence ID" value="WKW14054.1"/>
    <property type="molecule type" value="Genomic_DNA"/>
</dbReference>
<dbReference type="GO" id="GO:0006284">
    <property type="term" value="P:base-excision repair"/>
    <property type="evidence" value="ECO:0007669"/>
    <property type="project" value="InterPro"/>
</dbReference>
<gene>
    <name evidence="12" type="ORF">Strain138_000379</name>
    <name evidence="13" type="ORF">Strain318_000379</name>
</gene>
<keyword evidence="8" id="KW-0411">Iron-sulfur</keyword>
<evidence type="ECO:0000256" key="7">
    <source>
        <dbReference type="ARBA" id="ARBA00023004"/>
    </source>
</evidence>
<dbReference type="Pfam" id="PF00730">
    <property type="entry name" value="HhH-GPD"/>
    <property type="match status" value="1"/>
</dbReference>
<evidence type="ECO:0000256" key="5">
    <source>
        <dbReference type="ARBA" id="ARBA00022763"/>
    </source>
</evidence>
<name>A0AA49Q6U9_9BACT</name>
<proteinExistence type="inferred from homology"/>
<evidence type="ECO:0000313" key="13">
    <source>
        <dbReference type="EMBL" id="WKW14054.1"/>
    </source>
</evidence>
<dbReference type="InterPro" id="IPR023170">
    <property type="entry name" value="HhH_base_excis_C"/>
</dbReference>
<evidence type="ECO:0000256" key="10">
    <source>
        <dbReference type="ARBA" id="ARBA00023295"/>
    </source>
</evidence>
<dbReference type="GO" id="GO:0035485">
    <property type="term" value="F:adenine/guanine mispair binding"/>
    <property type="evidence" value="ECO:0007669"/>
    <property type="project" value="TreeGrafter"/>
</dbReference>
<evidence type="ECO:0000256" key="3">
    <source>
        <dbReference type="ARBA" id="ARBA00008343"/>
    </source>
</evidence>
<dbReference type="InterPro" id="IPR011257">
    <property type="entry name" value="DNA_glycosylase"/>
</dbReference>
<dbReference type="PANTHER" id="PTHR42944">
    <property type="entry name" value="ADENINE DNA GLYCOSYLASE"/>
    <property type="match status" value="1"/>
</dbReference>
<accession>A0AA49Q6U9</accession>
<evidence type="ECO:0000256" key="6">
    <source>
        <dbReference type="ARBA" id="ARBA00022801"/>
    </source>
</evidence>
<dbReference type="PANTHER" id="PTHR42944:SF1">
    <property type="entry name" value="ADENINE DNA GLYCOSYLASE"/>
    <property type="match status" value="1"/>
</dbReference>
<evidence type="ECO:0000256" key="4">
    <source>
        <dbReference type="ARBA" id="ARBA00022723"/>
    </source>
</evidence>
<dbReference type="EMBL" id="CP130612">
    <property type="protein sequence ID" value="WKW11144.1"/>
    <property type="molecule type" value="Genomic_DNA"/>
</dbReference>
<dbReference type="GO" id="GO:0034039">
    <property type="term" value="F:8-oxo-7,8-dihydroguanine DNA N-glycosylase activity"/>
    <property type="evidence" value="ECO:0007669"/>
    <property type="project" value="TreeGrafter"/>
</dbReference>
<dbReference type="GO" id="GO:0006298">
    <property type="term" value="P:mismatch repair"/>
    <property type="evidence" value="ECO:0007669"/>
    <property type="project" value="TreeGrafter"/>
</dbReference>
<keyword evidence="5" id="KW-0227">DNA damage</keyword>
<dbReference type="CDD" id="cd00056">
    <property type="entry name" value="ENDO3c"/>
    <property type="match status" value="1"/>
</dbReference>
<comment type="similarity">
    <text evidence="3">Belongs to the Nth/MutY family.</text>
</comment>
<dbReference type="GO" id="GO:0051539">
    <property type="term" value="F:4 iron, 4 sulfur cluster binding"/>
    <property type="evidence" value="ECO:0007669"/>
    <property type="project" value="InterPro"/>
</dbReference>
<evidence type="ECO:0000259" key="11">
    <source>
        <dbReference type="SMART" id="SM00478"/>
    </source>
</evidence>
<evidence type="ECO:0000313" key="12">
    <source>
        <dbReference type="EMBL" id="WKW11144.1"/>
    </source>
</evidence>
<evidence type="ECO:0000256" key="9">
    <source>
        <dbReference type="ARBA" id="ARBA00023204"/>
    </source>
</evidence>
<dbReference type="Proteomes" id="UP001229955">
    <property type="component" value="Chromosome"/>
</dbReference>
<evidence type="ECO:0000313" key="14">
    <source>
        <dbReference type="Proteomes" id="UP001229955"/>
    </source>
</evidence>
<keyword evidence="9" id="KW-0234">DNA repair</keyword>
<keyword evidence="10" id="KW-0326">Glycosidase</keyword>
<dbReference type="InterPro" id="IPR003651">
    <property type="entry name" value="Endonuclease3_FeS-loop_motif"/>
</dbReference>
<protein>
    <recommendedName>
        <fullName evidence="11">HhH-GPD domain-containing protein</fullName>
    </recommendedName>
</protein>
<accession>A0AA49Q3W7</accession>
<evidence type="ECO:0000256" key="2">
    <source>
        <dbReference type="ARBA" id="ARBA00002933"/>
    </source>
</evidence>
<evidence type="ECO:0000256" key="8">
    <source>
        <dbReference type="ARBA" id="ARBA00023014"/>
    </source>
</evidence>
<dbReference type="InterPro" id="IPR003265">
    <property type="entry name" value="HhH-GPD_domain"/>
</dbReference>
<dbReference type="KEGG" id="pspc:Strain318_000379"/>
<dbReference type="GO" id="GO:0032357">
    <property type="term" value="F:oxidized purine DNA binding"/>
    <property type="evidence" value="ECO:0007669"/>
    <property type="project" value="TreeGrafter"/>
</dbReference>
<dbReference type="SUPFAM" id="SSF48150">
    <property type="entry name" value="DNA-glycosylase"/>
    <property type="match status" value="1"/>
</dbReference>
<dbReference type="RefSeq" id="WP_367886846.1">
    <property type="nucleotide sequence ID" value="NZ_CP130612.1"/>
</dbReference>
<organism evidence="13 14">
    <name type="scientific">Pseudogemmatithrix spongiicola</name>
    <dbReference type="NCBI Taxonomy" id="3062599"/>
    <lineage>
        <taxon>Bacteria</taxon>
        <taxon>Pseudomonadati</taxon>
        <taxon>Gemmatimonadota</taxon>
        <taxon>Gemmatimonadia</taxon>
        <taxon>Gemmatimonadales</taxon>
        <taxon>Gemmatimonadaceae</taxon>
        <taxon>Pseudogemmatithrix</taxon>
    </lineage>
</organism>
<evidence type="ECO:0000256" key="1">
    <source>
        <dbReference type="ARBA" id="ARBA00001966"/>
    </source>
</evidence>